<organism evidence="1 2">
    <name type="scientific">Gracilibacillus dipsosauri</name>
    <dbReference type="NCBI Taxonomy" id="178340"/>
    <lineage>
        <taxon>Bacteria</taxon>
        <taxon>Bacillati</taxon>
        <taxon>Bacillota</taxon>
        <taxon>Bacilli</taxon>
        <taxon>Bacillales</taxon>
        <taxon>Bacillaceae</taxon>
        <taxon>Gracilibacillus</taxon>
    </lineage>
</organism>
<dbReference type="AlphaFoldDB" id="A0A317L0M0"/>
<evidence type="ECO:0000313" key="2">
    <source>
        <dbReference type="Proteomes" id="UP000245624"/>
    </source>
</evidence>
<dbReference type="EMBL" id="QGTD01000007">
    <property type="protein sequence ID" value="PWU69143.1"/>
    <property type="molecule type" value="Genomic_DNA"/>
</dbReference>
<gene>
    <name evidence="1" type="ORF">DLJ74_06800</name>
</gene>
<keyword evidence="2" id="KW-1185">Reference proteome</keyword>
<dbReference type="OrthoDB" id="237949at2"/>
<comment type="caution">
    <text evidence="1">The sequence shown here is derived from an EMBL/GenBank/DDBJ whole genome shotgun (WGS) entry which is preliminary data.</text>
</comment>
<evidence type="ECO:0000313" key="1">
    <source>
        <dbReference type="EMBL" id="PWU69143.1"/>
    </source>
</evidence>
<dbReference type="RefSeq" id="WP_109983901.1">
    <property type="nucleotide sequence ID" value="NZ_QGTD01000007.1"/>
</dbReference>
<proteinExistence type="predicted"/>
<reference evidence="1 2" key="1">
    <citation type="submission" date="2018-05" db="EMBL/GenBank/DDBJ databases">
        <title>Genomic analysis of Gracilibacillus dipsosauri DD1 reveals novel features of a salt-tolerant amylase.</title>
        <authorList>
            <person name="Deutch C.E."/>
            <person name="Yang S."/>
        </authorList>
    </citation>
    <scope>NUCLEOTIDE SEQUENCE [LARGE SCALE GENOMIC DNA]</scope>
    <source>
        <strain evidence="1 2">DD1</strain>
    </source>
</reference>
<protein>
    <submittedName>
        <fullName evidence="1">Uncharacterized protein</fullName>
    </submittedName>
</protein>
<accession>A0A317L0M0</accession>
<dbReference type="Proteomes" id="UP000245624">
    <property type="component" value="Unassembled WGS sequence"/>
</dbReference>
<name>A0A317L0M0_9BACI</name>
<sequence length="70" mass="8244">MPDKFTWTTQVPWLIAHYLNHPDVFEEAKERLRSAIKAGTIKWHGLPVTFHTELMDRELFECSLSISILF</sequence>